<accession>A0A0A9Y3F6</accession>
<dbReference type="EMBL" id="GBHO01016895">
    <property type="protein sequence ID" value="JAG26709.1"/>
    <property type="molecule type" value="Transcribed_RNA"/>
</dbReference>
<protein>
    <submittedName>
        <fullName evidence="2">Isoleucine--tRNA ligase</fullName>
    </submittedName>
</protein>
<organism evidence="2">
    <name type="scientific">Lygus hesperus</name>
    <name type="common">Western plant bug</name>
    <dbReference type="NCBI Taxonomy" id="30085"/>
    <lineage>
        <taxon>Eukaryota</taxon>
        <taxon>Metazoa</taxon>
        <taxon>Ecdysozoa</taxon>
        <taxon>Arthropoda</taxon>
        <taxon>Hexapoda</taxon>
        <taxon>Insecta</taxon>
        <taxon>Pterygota</taxon>
        <taxon>Neoptera</taxon>
        <taxon>Paraneoptera</taxon>
        <taxon>Hemiptera</taxon>
        <taxon>Heteroptera</taxon>
        <taxon>Panheteroptera</taxon>
        <taxon>Cimicomorpha</taxon>
        <taxon>Miridae</taxon>
        <taxon>Mirini</taxon>
        <taxon>Lygus</taxon>
    </lineage>
</organism>
<evidence type="ECO:0000313" key="3">
    <source>
        <dbReference type="EMBL" id="JAG53871.1"/>
    </source>
</evidence>
<sequence length="178" mass="20310">MSHNLVVVVFIQLLALWLAADTAGQFQHYSHVGPYYSQIPSNVPRPDYQQQNYKWQTFPPPLSQIPTNQLLFEITMKLNKIDQTLAKLSDVYRAVKEINTVVKKSTTVYERTFKDTVQNMQYVVNRIQYVHEDLTVKLENGIVRAARALGSRVLCANNSKISGPRTGNELDIWGEDGL</sequence>
<feature type="chain" id="PRO_5015033931" evidence="1">
    <location>
        <begin position="20"/>
        <end position="178"/>
    </location>
</feature>
<reference evidence="3" key="3">
    <citation type="submission" date="2014-09" db="EMBL/GenBank/DDBJ databases">
        <authorList>
            <person name="Magalhaes I.L.F."/>
            <person name="Oliveira U."/>
            <person name="Santos F.R."/>
            <person name="Vidigal T.H.D.A."/>
            <person name="Brescovit A.D."/>
            <person name="Santos A.J."/>
        </authorList>
    </citation>
    <scope>NUCLEOTIDE SEQUENCE</scope>
</reference>
<dbReference type="GO" id="GO:0016874">
    <property type="term" value="F:ligase activity"/>
    <property type="evidence" value="ECO:0007669"/>
    <property type="project" value="UniProtKB-KW"/>
</dbReference>
<dbReference type="EMBL" id="GBRD01011953">
    <property type="protein sequence ID" value="JAG53871.1"/>
    <property type="molecule type" value="Transcribed_RNA"/>
</dbReference>
<proteinExistence type="predicted"/>
<keyword evidence="2" id="KW-0436">Ligase</keyword>
<dbReference type="AlphaFoldDB" id="A0A0A9Y3F6"/>
<evidence type="ECO:0000256" key="1">
    <source>
        <dbReference type="SAM" id="SignalP"/>
    </source>
</evidence>
<evidence type="ECO:0000313" key="2">
    <source>
        <dbReference type="EMBL" id="JAG26709.1"/>
    </source>
</evidence>
<name>A0A0A9Y3F6_LYGHE</name>
<reference evidence="2" key="2">
    <citation type="submission" date="2014-07" db="EMBL/GenBank/DDBJ databases">
        <authorList>
            <person name="Hull J."/>
        </authorList>
    </citation>
    <scope>NUCLEOTIDE SEQUENCE</scope>
</reference>
<feature type="signal peptide" evidence="1">
    <location>
        <begin position="1"/>
        <end position="19"/>
    </location>
</feature>
<gene>
    <name evidence="2" type="primary">ileS_48</name>
    <name evidence="2" type="ORF">CM83_15277</name>
</gene>
<reference evidence="2" key="1">
    <citation type="journal article" date="2014" name="PLoS ONE">
        <title>Transcriptome-Based Identification of ABC Transporters in the Western Tarnished Plant Bug Lygus hesperus.</title>
        <authorList>
            <person name="Hull J.J."/>
            <person name="Chaney K."/>
            <person name="Geib S.M."/>
            <person name="Fabrick J.A."/>
            <person name="Brent C.S."/>
            <person name="Walsh D."/>
            <person name="Lavine L.C."/>
        </authorList>
    </citation>
    <scope>NUCLEOTIDE SEQUENCE</scope>
</reference>
<keyword evidence="1" id="KW-0732">Signal</keyword>